<feature type="compositionally biased region" description="Low complexity" evidence="8">
    <location>
        <begin position="163"/>
        <end position="172"/>
    </location>
</feature>
<dbReference type="Gene3D" id="1.25.40.500">
    <property type="entry name" value="TFIID subunit TAF5, NTD2 domain"/>
    <property type="match status" value="1"/>
</dbReference>
<feature type="repeat" description="WD" evidence="7">
    <location>
        <begin position="802"/>
        <end position="849"/>
    </location>
</feature>
<dbReference type="PRINTS" id="PR00320">
    <property type="entry name" value="GPROTEINBRPT"/>
</dbReference>
<keyword evidence="6" id="KW-0539">Nucleus</keyword>
<dbReference type="InterPro" id="IPR036322">
    <property type="entry name" value="WD40_repeat_dom_sf"/>
</dbReference>
<dbReference type="SMART" id="SM00320">
    <property type="entry name" value="WD40"/>
    <property type="match status" value="6"/>
</dbReference>
<dbReference type="InterPro" id="IPR037264">
    <property type="entry name" value="TFIID_NTD2_sf"/>
</dbReference>
<feature type="compositionally biased region" description="Low complexity" evidence="8">
    <location>
        <begin position="619"/>
        <end position="634"/>
    </location>
</feature>
<feature type="repeat" description="WD" evidence="7">
    <location>
        <begin position="850"/>
        <end position="891"/>
    </location>
</feature>
<dbReference type="Gene3D" id="2.130.10.10">
    <property type="entry name" value="YVTN repeat-like/Quinoprotein amine dehydrogenase"/>
    <property type="match status" value="3"/>
</dbReference>
<accession>M9MF66</accession>
<dbReference type="PANTHER" id="PTHR19879">
    <property type="entry name" value="TRANSCRIPTION INITIATION FACTOR TFIID"/>
    <property type="match status" value="1"/>
</dbReference>
<dbReference type="Proteomes" id="UP000011976">
    <property type="component" value="Unassembled WGS sequence"/>
</dbReference>
<feature type="compositionally biased region" description="Basic and acidic residues" evidence="8">
    <location>
        <begin position="261"/>
        <end position="272"/>
    </location>
</feature>
<dbReference type="PROSITE" id="PS50294">
    <property type="entry name" value="WD_REPEATS_REGION"/>
    <property type="match status" value="3"/>
</dbReference>
<feature type="region of interest" description="Disordered" evidence="8">
    <location>
        <begin position="247"/>
        <end position="273"/>
    </location>
</feature>
<feature type="region of interest" description="Disordered" evidence="8">
    <location>
        <begin position="550"/>
        <end position="635"/>
    </location>
</feature>
<evidence type="ECO:0000256" key="3">
    <source>
        <dbReference type="ARBA" id="ARBA00022737"/>
    </source>
</evidence>
<evidence type="ECO:0000256" key="7">
    <source>
        <dbReference type="PROSITE-ProRule" id="PRU00221"/>
    </source>
</evidence>
<dbReference type="InterPro" id="IPR007582">
    <property type="entry name" value="TFIID_NTD2"/>
</dbReference>
<evidence type="ECO:0000256" key="8">
    <source>
        <dbReference type="SAM" id="MobiDB-lite"/>
    </source>
</evidence>
<dbReference type="SUPFAM" id="SSF50978">
    <property type="entry name" value="WD40 repeat-like"/>
    <property type="match status" value="1"/>
</dbReference>
<dbReference type="GO" id="GO:0016251">
    <property type="term" value="F:RNA polymerase II general transcription initiation factor activity"/>
    <property type="evidence" value="ECO:0007669"/>
    <property type="project" value="TreeGrafter"/>
</dbReference>
<feature type="domain" description="TFIID subunit TAF5 NTD2" evidence="9">
    <location>
        <begin position="302"/>
        <end position="415"/>
    </location>
</feature>
<dbReference type="GO" id="GO:0005669">
    <property type="term" value="C:transcription factor TFIID complex"/>
    <property type="evidence" value="ECO:0007669"/>
    <property type="project" value="TreeGrafter"/>
</dbReference>
<dbReference type="EMBL" id="DF196785">
    <property type="protein sequence ID" value="GAC75928.1"/>
    <property type="molecule type" value="Genomic_DNA"/>
</dbReference>
<keyword evidence="10" id="KW-0396">Initiation factor</keyword>
<evidence type="ECO:0000313" key="11">
    <source>
        <dbReference type="Proteomes" id="UP000011976"/>
    </source>
</evidence>
<feature type="region of interest" description="Disordered" evidence="8">
    <location>
        <begin position="138"/>
        <end position="172"/>
    </location>
</feature>
<keyword evidence="5" id="KW-0804">Transcription</keyword>
<dbReference type="Pfam" id="PF00400">
    <property type="entry name" value="WD40"/>
    <property type="match status" value="5"/>
</dbReference>
<feature type="repeat" description="WD" evidence="7">
    <location>
        <begin position="1000"/>
        <end position="1034"/>
    </location>
</feature>
<reference evidence="11" key="1">
    <citation type="journal article" date="2013" name="Genome Announc.">
        <title>Genome sequence of the basidiomycetous yeast Pseudozyma antarctica T-34, a producer of the glycolipid biosurfactants mannosylerythritol lipids.</title>
        <authorList>
            <person name="Morita T."/>
            <person name="Koike H."/>
            <person name="Koyama Y."/>
            <person name="Hagiwara H."/>
            <person name="Ito E."/>
            <person name="Fukuoka T."/>
            <person name="Imura T."/>
            <person name="Machida M."/>
            <person name="Kitamoto D."/>
        </authorList>
    </citation>
    <scope>NUCLEOTIDE SEQUENCE [LARGE SCALE GENOMIC DNA]</scope>
    <source>
        <strain evidence="11">T-34</strain>
    </source>
</reference>
<evidence type="ECO:0000259" key="9">
    <source>
        <dbReference type="Pfam" id="PF04494"/>
    </source>
</evidence>
<sequence>MTGVRPRHKAARVAQSIKSCPGNSTQRHLISLISSAHHHHPSARTDAQHPNRNKWRPPCELVSVRCYRSNKLKARNPSPEFRFGLSTRRGHPLLLGPTFLLHAVFLRISRSVCRHIAHFPAAARKAYTMPSASSAAPAAAADKATSNDTNKAADSAPHTPKDAAPTPLPAASASTGSAAAAAAANDAAGGVFSSPDMTAAVLAYLQKRGFDRVEAAFKAELDALASGATPEKAAAAAADTLGRSPTVGLEDLAAKNAPRTTNDKDGDKDKDANGNAAAAAADLTIAEDGGVSAAAAQALLLDPTDRARGFAMLKQWCQGSLDIYQPELLPILLPLFVHSFLDLVLLGHGPAASALYSAHAASFLPTHTALLSQIRSLALPSHIQTDALAQRFRSERYVVKMSNTVFSLLLGWLTDGGGPVSGSVGGLEEAEAPARRGREAMLKIINERCRIQVLAAQPYQIDAAVLEEGTGLTGAGPTYSSLSASAAGRSRIHSALSKNAVSHGDALAEFNAKAAGPQLKLHPSVPLNERLENEVQKELTEVERREKETIAAVQADEAKSKDAEAAGTSGAGAAASHAGAEAGAVEQQQQQQDGDTTMQDASTAEGADDQDSSSRARTASVRPSEAPSSAAAPATEVKLAGATGPDFSAGLLAAGIDDLPPQAPTFRTVDVKREVQRIRDARKRIRLDPSLAASGATTFTSGVGDAAVNALGESGANAARVAALPSVCAYTFHDADDGITCSTFSSDITMMAAGFEESFVQIWSLKGEKLRAVRGNPNLSSIRDSKSLARQREAEAYSTRRLIGHSGPVYGVDFDPVGGSASAPRHLLSCSADATARLWSLDTYSALVAYRGHQHPVWDVKWSPLGTYFATASADKTARLWSTERVNPLRMYAGHLSDVDCLTFHPNSLYLATGSSDRSCRLWDVQRGACVRLFVGHQSAISCVRISPDGRYLASAAAGNGTAAQFAGLDGIDPTSQGAHMNDTSISLWDLASGRRIKKMWGHSERVYSMDFSADGSLLVTGSQDCSVRCWDVRAVGGARQTPPKGSLEAQQASAAAAAMATSALAPPSADQLKNGSLASAAVAASQMGADLANASADCVATFHTKKTPVLDVHFTPRNLCLVAGVYAD</sequence>
<evidence type="ECO:0000256" key="5">
    <source>
        <dbReference type="ARBA" id="ARBA00023163"/>
    </source>
</evidence>
<dbReference type="CDD" id="cd08044">
    <property type="entry name" value="TAF5_NTD2"/>
    <property type="match status" value="1"/>
</dbReference>
<evidence type="ECO:0000256" key="4">
    <source>
        <dbReference type="ARBA" id="ARBA00023015"/>
    </source>
</evidence>
<dbReference type="InterPro" id="IPR020472">
    <property type="entry name" value="WD40_PAC1"/>
</dbReference>
<dbReference type="CDD" id="cd00200">
    <property type="entry name" value="WD40"/>
    <property type="match status" value="1"/>
</dbReference>
<keyword evidence="4" id="KW-0805">Transcription regulation</keyword>
<name>M9MF66_PSEA3</name>
<dbReference type="GO" id="GO:0006367">
    <property type="term" value="P:transcription initiation at RNA polymerase II promoter"/>
    <property type="evidence" value="ECO:0007669"/>
    <property type="project" value="TreeGrafter"/>
</dbReference>
<proteinExistence type="predicted"/>
<protein>
    <submittedName>
        <fullName evidence="10">Transcription initiation factor TFIID, subunit TAF5</fullName>
    </submittedName>
</protein>
<evidence type="ECO:0000256" key="1">
    <source>
        <dbReference type="ARBA" id="ARBA00004123"/>
    </source>
</evidence>
<keyword evidence="2 7" id="KW-0853">WD repeat</keyword>
<comment type="subcellular location">
    <subcellularLocation>
        <location evidence="1">Nucleus</location>
    </subcellularLocation>
</comment>
<dbReference type="PROSITE" id="PS50082">
    <property type="entry name" value="WD_REPEATS_2"/>
    <property type="match status" value="4"/>
</dbReference>
<feature type="repeat" description="WD" evidence="7">
    <location>
        <begin position="892"/>
        <end position="933"/>
    </location>
</feature>
<gene>
    <name evidence="10" type="ORF">PANT_19c00022</name>
</gene>
<feature type="compositionally biased region" description="Low complexity" evidence="8">
    <location>
        <begin position="565"/>
        <end position="601"/>
    </location>
</feature>
<keyword evidence="3" id="KW-0677">Repeat</keyword>
<dbReference type="AlphaFoldDB" id="M9MF66"/>
<dbReference type="PROSITE" id="PS00678">
    <property type="entry name" value="WD_REPEATS_1"/>
    <property type="match status" value="1"/>
</dbReference>
<dbReference type="SUPFAM" id="SSF160897">
    <property type="entry name" value="Taf5 N-terminal domain-like"/>
    <property type="match status" value="1"/>
</dbReference>
<dbReference type="OrthoDB" id="10266330at2759"/>
<keyword evidence="10" id="KW-0648">Protein biosynthesis</keyword>
<evidence type="ECO:0000256" key="2">
    <source>
        <dbReference type="ARBA" id="ARBA00022574"/>
    </source>
</evidence>
<dbReference type="InterPro" id="IPR001680">
    <property type="entry name" value="WD40_rpt"/>
</dbReference>
<dbReference type="InterPro" id="IPR019775">
    <property type="entry name" value="WD40_repeat_CS"/>
</dbReference>
<dbReference type="GO" id="GO:0003743">
    <property type="term" value="F:translation initiation factor activity"/>
    <property type="evidence" value="ECO:0007669"/>
    <property type="project" value="UniProtKB-KW"/>
</dbReference>
<dbReference type="Pfam" id="PF04494">
    <property type="entry name" value="TFIID_NTD2"/>
    <property type="match status" value="1"/>
</dbReference>
<evidence type="ECO:0000256" key="6">
    <source>
        <dbReference type="ARBA" id="ARBA00023242"/>
    </source>
</evidence>
<evidence type="ECO:0000313" key="10">
    <source>
        <dbReference type="EMBL" id="GAC75928.1"/>
    </source>
</evidence>
<dbReference type="STRING" id="1151754.M9MF66"/>
<dbReference type="InterPro" id="IPR015943">
    <property type="entry name" value="WD40/YVTN_repeat-like_dom_sf"/>
</dbReference>
<dbReference type="PANTHER" id="PTHR19879:SF1">
    <property type="entry name" value="CANNONBALL-RELATED"/>
    <property type="match status" value="1"/>
</dbReference>
<organism evidence="10 11">
    <name type="scientific">Pseudozyma antarctica (strain T-34)</name>
    <name type="common">Yeast</name>
    <name type="synonym">Candida antarctica</name>
    <dbReference type="NCBI Taxonomy" id="1151754"/>
    <lineage>
        <taxon>Eukaryota</taxon>
        <taxon>Fungi</taxon>
        <taxon>Dikarya</taxon>
        <taxon>Basidiomycota</taxon>
        <taxon>Ustilaginomycotina</taxon>
        <taxon>Ustilaginomycetes</taxon>
        <taxon>Ustilaginales</taxon>
        <taxon>Ustilaginaceae</taxon>
        <taxon>Moesziomyces</taxon>
    </lineage>
</organism>